<proteinExistence type="predicted"/>
<organism evidence="1">
    <name type="scientific">uncultured archaeal virus</name>
    <dbReference type="NCBI Taxonomy" id="1960247"/>
    <lineage>
        <taxon>Viruses</taxon>
        <taxon>environmental samples</taxon>
    </lineage>
</organism>
<name>A0A8B0LTU4_9VIRU</name>
<protein>
    <submittedName>
        <fullName evidence="1">Uncharacterized protein</fullName>
    </submittedName>
</protein>
<evidence type="ECO:0000313" key="1">
    <source>
        <dbReference type="EMBL" id="QTW05544.1"/>
    </source>
</evidence>
<dbReference type="EMBL" id="MW522971">
    <property type="protein sequence ID" value="QTW05544.1"/>
    <property type="molecule type" value="Genomic_DNA"/>
</dbReference>
<sequence length="45" mass="5452">MKFLKKFTMDKKETIKDILLEVEKNQKETGKDYYFDGDLNCFIEN</sequence>
<accession>A0A8B0LTU4</accession>
<reference evidence="1" key="1">
    <citation type="submission" date="2021-01" db="EMBL/GenBank/DDBJ databases">
        <title>Lytic archaeal viruses infect abundant primary producers in Earth s crust.</title>
        <authorList>
            <person name="Rahlff J."/>
            <person name="Turzynski V."/>
            <person name="Esser S.P."/>
            <person name="Monsees I."/>
            <person name="Bornemann T.L.V."/>
            <person name="Figueroa-Gonzalez P.A."/>
            <person name="Schulz F."/>
            <person name="Woyke T."/>
            <person name="Klingl A."/>
            <person name="Moraru C."/>
            <person name="Probst A.J."/>
        </authorList>
    </citation>
    <scope>NUCLEOTIDE SEQUENCE</scope>
</reference>